<name>A0AAD9KL11_RIDPI</name>
<keyword evidence="6" id="KW-0325">Glycoprotein</keyword>
<sequence>MIKLTILRRRWFLGILFTCSFVYFITSIYKQSTELRNNAIAPRPKVRLETFRWQSSYEKSNATKITTCRNSVQGKNLITDDHGYVCERHEVFVNGCCDTQASKRFVCDGCLDNGCCAIYEHCVSCCLQPEKQQLLRKILSRASDTFPNLFASVTDQFELCLTKCRTSSESVQHENSYRNPTAKYCYGSSFPIARDGLT</sequence>
<keyword evidence="4" id="KW-0333">Golgi apparatus</keyword>
<keyword evidence="3 9" id="KW-1133">Transmembrane helix</keyword>
<organism evidence="10 11">
    <name type="scientific">Ridgeia piscesae</name>
    <name type="common">Tubeworm</name>
    <dbReference type="NCBI Taxonomy" id="27915"/>
    <lineage>
        <taxon>Eukaryota</taxon>
        <taxon>Metazoa</taxon>
        <taxon>Spiralia</taxon>
        <taxon>Lophotrochozoa</taxon>
        <taxon>Annelida</taxon>
        <taxon>Polychaeta</taxon>
        <taxon>Sedentaria</taxon>
        <taxon>Canalipalpata</taxon>
        <taxon>Sabellida</taxon>
        <taxon>Siboglinidae</taxon>
        <taxon>Ridgeia</taxon>
    </lineage>
</organism>
<feature type="transmembrane region" description="Helical" evidence="9">
    <location>
        <begin position="12"/>
        <end position="29"/>
    </location>
</feature>
<evidence type="ECO:0000256" key="1">
    <source>
        <dbReference type="ARBA" id="ARBA00004194"/>
    </source>
</evidence>
<keyword evidence="2 9" id="KW-0812">Transmembrane</keyword>
<evidence type="ECO:0000256" key="8">
    <source>
        <dbReference type="ARBA" id="ARBA00023485"/>
    </source>
</evidence>
<dbReference type="Proteomes" id="UP001209878">
    <property type="component" value="Unassembled WGS sequence"/>
</dbReference>
<evidence type="ECO:0000313" key="10">
    <source>
        <dbReference type="EMBL" id="KAK2173211.1"/>
    </source>
</evidence>
<dbReference type="PANTHER" id="PTHR13481:SF0">
    <property type="entry name" value="SREBP REGULATING GENE PROTEIN"/>
    <property type="match status" value="1"/>
</dbReference>
<evidence type="ECO:0000256" key="3">
    <source>
        <dbReference type="ARBA" id="ARBA00022989"/>
    </source>
</evidence>
<comment type="caution">
    <text evidence="10">The sequence shown here is derived from an EMBL/GenBank/DDBJ whole genome shotgun (WGS) entry which is preliminary data.</text>
</comment>
<comment type="subcellular location">
    <subcellularLocation>
        <location evidence="1">Golgi apparatus membrane</location>
        <topology evidence="1">Single-pass membrane protein</topology>
    </subcellularLocation>
</comment>
<dbReference type="GO" id="GO:0000139">
    <property type="term" value="C:Golgi membrane"/>
    <property type="evidence" value="ECO:0007669"/>
    <property type="project" value="UniProtKB-SubCell"/>
</dbReference>
<keyword evidence="5 9" id="KW-0472">Membrane</keyword>
<evidence type="ECO:0000256" key="5">
    <source>
        <dbReference type="ARBA" id="ARBA00023136"/>
    </source>
</evidence>
<proteinExistence type="inferred from homology"/>
<dbReference type="InterPro" id="IPR019352">
    <property type="entry name" value="SPRING1"/>
</dbReference>
<evidence type="ECO:0000256" key="4">
    <source>
        <dbReference type="ARBA" id="ARBA00023034"/>
    </source>
</evidence>
<keyword evidence="11" id="KW-1185">Reference proteome</keyword>
<accession>A0AAD9KL11</accession>
<dbReference type="AlphaFoldDB" id="A0AAD9KL11"/>
<dbReference type="PANTHER" id="PTHR13481">
    <property type="entry name" value="SREBP REGULATING GENE PROTEIN"/>
    <property type="match status" value="1"/>
</dbReference>
<gene>
    <name evidence="10" type="ORF">NP493_892g01016</name>
</gene>
<evidence type="ECO:0000256" key="6">
    <source>
        <dbReference type="ARBA" id="ARBA00023180"/>
    </source>
</evidence>
<evidence type="ECO:0000313" key="11">
    <source>
        <dbReference type="Proteomes" id="UP001209878"/>
    </source>
</evidence>
<dbReference type="EMBL" id="JAODUO010000892">
    <property type="protein sequence ID" value="KAK2173211.1"/>
    <property type="molecule type" value="Genomic_DNA"/>
</dbReference>
<evidence type="ECO:0000256" key="9">
    <source>
        <dbReference type="SAM" id="Phobius"/>
    </source>
</evidence>
<dbReference type="GO" id="GO:2000640">
    <property type="term" value="P:positive regulation of SREBP signaling pathway"/>
    <property type="evidence" value="ECO:0007669"/>
    <property type="project" value="InterPro"/>
</dbReference>
<evidence type="ECO:0000256" key="7">
    <source>
        <dbReference type="ARBA" id="ARBA00023461"/>
    </source>
</evidence>
<reference evidence="10" key="1">
    <citation type="journal article" date="2023" name="Mol. Biol. Evol.">
        <title>Third-Generation Sequencing Reveals the Adaptive Role of the Epigenome in Three Deep-Sea Polychaetes.</title>
        <authorList>
            <person name="Perez M."/>
            <person name="Aroh O."/>
            <person name="Sun Y."/>
            <person name="Lan Y."/>
            <person name="Juniper S.K."/>
            <person name="Young C.R."/>
            <person name="Angers B."/>
            <person name="Qian P.Y."/>
        </authorList>
    </citation>
    <scope>NUCLEOTIDE SEQUENCE</scope>
    <source>
        <strain evidence="10">R07B-5</strain>
    </source>
</reference>
<evidence type="ECO:0000256" key="2">
    <source>
        <dbReference type="ARBA" id="ARBA00022692"/>
    </source>
</evidence>
<protein>
    <recommendedName>
        <fullName evidence="8">SREBP regulating gene protein</fullName>
    </recommendedName>
</protein>
<dbReference type="Pfam" id="PF10218">
    <property type="entry name" value="SPRING1"/>
    <property type="match status" value="1"/>
</dbReference>
<comment type="similarity">
    <text evidence="7">Belongs to the SPRING family.</text>
</comment>